<evidence type="ECO:0000259" key="6">
    <source>
        <dbReference type="PROSITE" id="PS51635"/>
    </source>
</evidence>
<dbReference type="Gene3D" id="3.40.1090.10">
    <property type="entry name" value="Cytosolic phospholipase A2 catalytic domain"/>
    <property type="match status" value="2"/>
</dbReference>
<dbReference type="PROSITE" id="PS51635">
    <property type="entry name" value="PNPLA"/>
    <property type="match status" value="1"/>
</dbReference>
<keyword evidence="8" id="KW-1185">Reference proteome</keyword>
<keyword evidence="3 4" id="KW-0443">Lipid metabolism</keyword>
<dbReference type="InterPro" id="IPR010827">
    <property type="entry name" value="BamA/TamA_POTRA"/>
</dbReference>
<feature type="signal peptide" evidence="5">
    <location>
        <begin position="1"/>
        <end position="38"/>
    </location>
</feature>
<dbReference type="Pfam" id="PF01734">
    <property type="entry name" value="Patatin"/>
    <property type="match status" value="1"/>
</dbReference>
<evidence type="ECO:0000256" key="3">
    <source>
        <dbReference type="ARBA" id="ARBA00023098"/>
    </source>
</evidence>
<dbReference type="Gene3D" id="2.40.160.50">
    <property type="entry name" value="membrane protein fhac: a member of the omp85/tpsb transporter family"/>
    <property type="match status" value="1"/>
</dbReference>
<keyword evidence="1 4" id="KW-0378">Hydrolase</keyword>
<organism evidence="7 8">
    <name type="scientific">Roseateles oligotrophus</name>
    <dbReference type="NCBI Taxonomy" id="1769250"/>
    <lineage>
        <taxon>Bacteria</taxon>
        <taxon>Pseudomonadati</taxon>
        <taxon>Pseudomonadota</taxon>
        <taxon>Betaproteobacteria</taxon>
        <taxon>Burkholderiales</taxon>
        <taxon>Sphaerotilaceae</taxon>
        <taxon>Roseateles</taxon>
    </lineage>
</organism>
<evidence type="ECO:0000313" key="7">
    <source>
        <dbReference type="EMBL" id="MBB4841934.1"/>
    </source>
</evidence>
<accession>A0A840L0I1</accession>
<dbReference type="PANTHER" id="PTHR14226:SF29">
    <property type="entry name" value="NEUROPATHY TARGET ESTERASE SWS"/>
    <property type="match status" value="1"/>
</dbReference>
<dbReference type="Proteomes" id="UP000562027">
    <property type="component" value="Unassembled WGS sequence"/>
</dbReference>
<feature type="active site" description="Nucleophile" evidence="4">
    <location>
        <position position="98"/>
    </location>
</feature>
<dbReference type="GO" id="GO:0016787">
    <property type="term" value="F:hydrolase activity"/>
    <property type="evidence" value="ECO:0007669"/>
    <property type="project" value="UniProtKB-UniRule"/>
</dbReference>
<dbReference type="InterPro" id="IPR002641">
    <property type="entry name" value="PNPLA_dom"/>
</dbReference>
<reference evidence="7 8" key="1">
    <citation type="submission" date="2020-08" db="EMBL/GenBank/DDBJ databases">
        <title>Functional genomics of gut bacteria from endangered species of beetles.</title>
        <authorList>
            <person name="Carlos-Shanley C."/>
        </authorList>
    </citation>
    <scope>NUCLEOTIDE SEQUENCE [LARGE SCALE GENOMIC DNA]</scope>
    <source>
        <strain evidence="7 8">S00239</strain>
    </source>
</reference>
<gene>
    <name evidence="7" type="ORF">HNP55_000429</name>
</gene>
<evidence type="ECO:0000256" key="2">
    <source>
        <dbReference type="ARBA" id="ARBA00022963"/>
    </source>
</evidence>
<dbReference type="CDD" id="cd07205">
    <property type="entry name" value="Pat_PNPLA6_PNPLA7_NTE1_like"/>
    <property type="match status" value="1"/>
</dbReference>
<dbReference type="InterPro" id="IPR050301">
    <property type="entry name" value="NTE"/>
</dbReference>
<dbReference type="InterPro" id="IPR016035">
    <property type="entry name" value="Acyl_Trfase/lysoPLipase"/>
</dbReference>
<sequence>MRLQAQPAPMPCPRAPARLMPRLLALGLFFLLSRPALAQTTLALPSSTQAAEQTASVKPRPRIALVLSGGGARGLAHIGVLRVLQELRVPVDMVVGTSMGALVGGAFASGRSVDELEAFVNSADWTAILADRPPRQELSYRRREDDQLLPSRIEVGLGLGDVSLPPAAAGNSGLEFALERLIASQYADLSTGQLPLPFRAIATDLLTGELADLDDSPLFLAMRASMAIPGFFSPVRVKGRLMVDGGLVRNMGVESARAMGADLIIAVDVGTPLAEEKELGSALGVSRQMLSILTTQNVARSIRTLRPEDVLIDPDLGNLSFLDFGRRDEAVATGQRAARAAHERLSQFALSAQEYALHEQRRQRPPALAPQALPLASLDIEGAKLTNPEVLKKEIDLLVGQPASQAQINAATSQLYGRGDFDRLDTQVLDRDGERHVTIHVSEADWARSRLRLGLELSSNFADDNSFKVVALHKLSWINRWGAELRSQASIGSQRKLGSSFYQPLGAGSPWYVEPGISFNGEPWDYYVNGKRLARYNTRLTLASFALGRRLGNWGDVQLGYNRFKGEAVVQIPEQASNGPHEQSGSQSLLRLRADTLDSIAFPTRGYLLDLSTTRTQIYSSGQTSNDVSFSGLAAYRAGDWAGHGLAEFSHASFGSATSLGGFLRLSGSPKSSLSDQNVGLLRLVTAKRIGTMPVGLGETVRGGFSLELGGAVPNGQRLQPSDLKLAGSLFIAVDTRLGPFYLAAGSTRGADSALYLFLGPSW</sequence>
<evidence type="ECO:0000256" key="1">
    <source>
        <dbReference type="ARBA" id="ARBA00022801"/>
    </source>
</evidence>
<feature type="short sequence motif" description="DGA/G" evidence="4">
    <location>
        <begin position="244"/>
        <end position="246"/>
    </location>
</feature>
<feature type="short sequence motif" description="GXGXXG" evidence="4">
    <location>
        <begin position="69"/>
        <end position="74"/>
    </location>
</feature>
<protein>
    <submittedName>
        <fullName evidence="7">NTE family protein</fullName>
    </submittedName>
</protein>
<evidence type="ECO:0000256" key="5">
    <source>
        <dbReference type="SAM" id="SignalP"/>
    </source>
</evidence>
<dbReference type="AlphaFoldDB" id="A0A840L0I1"/>
<evidence type="ECO:0000256" key="4">
    <source>
        <dbReference type="PROSITE-ProRule" id="PRU01161"/>
    </source>
</evidence>
<proteinExistence type="predicted"/>
<dbReference type="RefSeq" id="WP_184295723.1">
    <property type="nucleotide sequence ID" value="NZ_JACHLP010000001.1"/>
</dbReference>
<feature type="domain" description="PNPLA" evidence="6">
    <location>
        <begin position="65"/>
        <end position="257"/>
    </location>
</feature>
<dbReference type="GO" id="GO:0016042">
    <property type="term" value="P:lipid catabolic process"/>
    <property type="evidence" value="ECO:0007669"/>
    <property type="project" value="UniProtKB-UniRule"/>
</dbReference>
<name>A0A840L0I1_9BURK</name>
<feature type="active site" description="Proton acceptor" evidence="4">
    <location>
        <position position="244"/>
    </location>
</feature>
<feature type="chain" id="PRO_5032390607" evidence="5">
    <location>
        <begin position="39"/>
        <end position="763"/>
    </location>
</feature>
<keyword evidence="2 4" id="KW-0442">Lipid degradation</keyword>
<comment type="caution">
    <text evidence="7">The sequence shown here is derived from an EMBL/GenBank/DDBJ whole genome shotgun (WGS) entry which is preliminary data.</text>
</comment>
<feature type="short sequence motif" description="GXSXG" evidence="4">
    <location>
        <begin position="96"/>
        <end position="100"/>
    </location>
</feature>
<evidence type="ECO:0000313" key="8">
    <source>
        <dbReference type="Proteomes" id="UP000562027"/>
    </source>
</evidence>
<dbReference type="SUPFAM" id="SSF52151">
    <property type="entry name" value="FabD/lysophospholipase-like"/>
    <property type="match status" value="1"/>
</dbReference>
<dbReference type="GO" id="GO:0019867">
    <property type="term" value="C:outer membrane"/>
    <property type="evidence" value="ECO:0007669"/>
    <property type="project" value="InterPro"/>
</dbReference>
<dbReference type="PANTHER" id="PTHR14226">
    <property type="entry name" value="NEUROPATHY TARGET ESTERASE/SWISS CHEESE D.MELANOGASTER"/>
    <property type="match status" value="1"/>
</dbReference>
<dbReference type="Pfam" id="PF07244">
    <property type="entry name" value="POTRA"/>
    <property type="match status" value="1"/>
</dbReference>
<dbReference type="EMBL" id="JACHLP010000001">
    <property type="protein sequence ID" value="MBB4841934.1"/>
    <property type="molecule type" value="Genomic_DNA"/>
</dbReference>
<keyword evidence="5" id="KW-0732">Signal</keyword>